<organism evidence="2 3">
    <name type="scientific">Penicillium capsulatum</name>
    <dbReference type="NCBI Taxonomy" id="69766"/>
    <lineage>
        <taxon>Eukaryota</taxon>
        <taxon>Fungi</taxon>
        <taxon>Dikarya</taxon>
        <taxon>Ascomycota</taxon>
        <taxon>Pezizomycotina</taxon>
        <taxon>Eurotiomycetes</taxon>
        <taxon>Eurotiomycetidae</taxon>
        <taxon>Eurotiales</taxon>
        <taxon>Aspergillaceae</taxon>
        <taxon>Penicillium</taxon>
    </lineage>
</organism>
<dbReference type="AlphaFoldDB" id="A0A9W9HP65"/>
<accession>A0A9W9HP65</accession>
<evidence type="ECO:0000256" key="1">
    <source>
        <dbReference type="SAM" id="MobiDB-lite"/>
    </source>
</evidence>
<comment type="caution">
    <text evidence="2">The sequence shown here is derived from an EMBL/GenBank/DDBJ whole genome shotgun (WGS) entry which is preliminary data.</text>
</comment>
<evidence type="ECO:0000313" key="2">
    <source>
        <dbReference type="EMBL" id="KAJ5152157.1"/>
    </source>
</evidence>
<dbReference type="Proteomes" id="UP001146351">
    <property type="component" value="Unassembled WGS sequence"/>
</dbReference>
<proteinExistence type="predicted"/>
<gene>
    <name evidence="2" type="ORF">N7492_010452</name>
</gene>
<feature type="region of interest" description="Disordered" evidence="1">
    <location>
        <begin position="1"/>
        <end position="137"/>
    </location>
</feature>
<evidence type="ECO:0008006" key="4">
    <source>
        <dbReference type="Google" id="ProtNLM"/>
    </source>
</evidence>
<reference evidence="2" key="1">
    <citation type="submission" date="2022-11" db="EMBL/GenBank/DDBJ databases">
        <authorList>
            <person name="Petersen C."/>
        </authorList>
    </citation>
    <scope>NUCLEOTIDE SEQUENCE</scope>
    <source>
        <strain evidence="2">IBT 21917</strain>
    </source>
</reference>
<sequence length="196" mass="20481">MSSNDSVDPVPNPVDDHTPGASTSPQDSQPQPSAAELSSTAAGVESTSGPTVSTVPAVQTPSGHAAAANHPATSGESAAPVTATTNITTPPHDTTDTIAQPPPSETPPMETEEPKPSAEVSSEPSEDVSGKETDDAGPSLHITLLLTTGSRHPFTIDGKYLRKRSVNVEKYDPFGMSVYTLKELIWREWRSGTSTH</sequence>
<dbReference type="OrthoDB" id="1043111at2759"/>
<evidence type="ECO:0000313" key="3">
    <source>
        <dbReference type="Proteomes" id="UP001146351"/>
    </source>
</evidence>
<dbReference type="EMBL" id="JAPQKO010000008">
    <property type="protein sequence ID" value="KAJ5152157.1"/>
    <property type="molecule type" value="Genomic_DNA"/>
</dbReference>
<dbReference type="Gene3D" id="3.10.20.90">
    <property type="entry name" value="Phosphatidylinositol 3-kinase Catalytic Subunit, Chain A, domain 1"/>
    <property type="match status" value="1"/>
</dbReference>
<feature type="compositionally biased region" description="Low complexity" evidence="1">
    <location>
        <begin position="82"/>
        <end position="99"/>
    </location>
</feature>
<name>A0A9W9HP65_9EURO</name>
<feature type="compositionally biased region" description="Polar residues" evidence="1">
    <location>
        <begin position="36"/>
        <end position="62"/>
    </location>
</feature>
<feature type="compositionally biased region" description="Low complexity" evidence="1">
    <location>
        <begin position="21"/>
        <end position="35"/>
    </location>
</feature>
<keyword evidence="3" id="KW-1185">Reference proteome</keyword>
<reference evidence="2" key="2">
    <citation type="journal article" date="2023" name="IMA Fungus">
        <title>Comparative genomic study of the Penicillium genus elucidates a diverse pangenome and 15 lateral gene transfer events.</title>
        <authorList>
            <person name="Petersen C."/>
            <person name="Sorensen T."/>
            <person name="Nielsen M.R."/>
            <person name="Sondergaard T.E."/>
            <person name="Sorensen J.L."/>
            <person name="Fitzpatrick D.A."/>
            <person name="Frisvad J.C."/>
            <person name="Nielsen K.L."/>
        </authorList>
    </citation>
    <scope>NUCLEOTIDE SEQUENCE</scope>
    <source>
        <strain evidence="2">IBT 21917</strain>
    </source>
</reference>
<protein>
    <recommendedName>
        <fullName evidence="4">UBL3-like ubiquitin domain-containing protein</fullName>
    </recommendedName>
</protein>